<evidence type="ECO:0000313" key="3">
    <source>
        <dbReference type="EMBL" id="WLV25787.1"/>
    </source>
</evidence>
<gene>
    <name evidence="3" type="ORF">QR721_06165</name>
</gene>
<evidence type="ECO:0000256" key="1">
    <source>
        <dbReference type="SAM" id="MobiDB-lite"/>
    </source>
</evidence>
<dbReference type="InterPro" id="IPR046118">
    <property type="entry name" value="DUF6115"/>
</dbReference>
<sequence length="189" mass="21805">MLEVNSLTSMLFMVSFLLHIIALSAIYMLFKELQKLKSTTYIEEIDELMTTYLEELREENARLEDRIVKSEQIKAVQKALKNDQKHSEDDNNEKEELENQNVNSSDKQSSVFAEMLSNEEKRHELEQEPFDLQIESGDAIEDSYTASLQSRILLLAEQGFSQNEIAKKLDCGETEVNLVIKMHKRNGKG</sequence>
<accession>A0ABY9KZG5</accession>
<evidence type="ECO:0000313" key="4">
    <source>
        <dbReference type="Proteomes" id="UP001180087"/>
    </source>
</evidence>
<keyword evidence="4" id="KW-1185">Reference proteome</keyword>
<feature type="compositionally biased region" description="Basic and acidic residues" evidence="1">
    <location>
        <begin position="80"/>
        <end position="89"/>
    </location>
</feature>
<proteinExistence type="predicted"/>
<keyword evidence="2" id="KW-0472">Membrane</keyword>
<evidence type="ECO:0000256" key="2">
    <source>
        <dbReference type="SAM" id="Phobius"/>
    </source>
</evidence>
<reference evidence="3" key="1">
    <citation type="submission" date="2023-06" db="EMBL/GenBank/DDBJ databases">
        <title>A Treasure from Seagulls: Isolation and Description of Aciduricobacillus qingdaonensis gen. nov., sp. nov., a Rare Obligately Uric Acid-utilizing Member in the Family Bacillaceae.</title>
        <authorList>
            <person name="Liu W."/>
            <person name="Wang B."/>
        </authorList>
    </citation>
    <scope>NUCLEOTIDE SEQUENCE</scope>
    <source>
        <strain evidence="3">44XB</strain>
    </source>
</reference>
<feature type="region of interest" description="Disordered" evidence="1">
    <location>
        <begin position="79"/>
        <end position="109"/>
    </location>
</feature>
<name>A0ABY9KZG5_9BACI</name>
<dbReference type="Pfam" id="PF19610">
    <property type="entry name" value="DUF6115"/>
    <property type="match status" value="1"/>
</dbReference>
<keyword evidence="2" id="KW-0812">Transmembrane</keyword>
<dbReference type="Proteomes" id="UP001180087">
    <property type="component" value="Chromosome"/>
</dbReference>
<protein>
    <submittedName>
        <fullName evidence="3">Uncharacterized protein</fullName>
    </submittedName>
</protein>
<dbReference type="RefSeq" id="WP_348029581.1">
    <property type="nucleotide sequence ID" value="NZ_CP129113.1"/>
</dbReference>
<organism evidence="3 4">
    <name type="scientific">Aciduricibacillus chroicocephali</name>
    <dbReference type="NCBI Taxonomy" id="3054939"/>
    <lineage>
        <taxon>Bacteria</taxon>
        <taxon>Bacillati</taxon>
        <taxon>Bacillota</taxon>
        <taxon>Bacilli</taxon>
        <taxon>Bacillales</taxon>
        <taxon>Bacillaceae</taxon>
        <taxon>Aciduricibacillus</taxon>
    </lineage>
</organism>
<keyword evidence="2" id="KW-1133">Transmembrane helix</keyword>
<dbReference type="EMBL" id="CP129113">
    <property type="protein sequence ID" value="WLV25787.1"/>
    <property type="molecule type" value="Genomic_DNA"/>
</dbReference>
<feature type="transmembrane region" description="Helical" evidence="2">
    <location>
        <begin position="6"/>
        <end position="30"/>
    </location>
</feature>